<evidence type="ECO:0000256" key="3">
    <source>
        <dbReference type="ARBA" id="ARBA00022622"/>
    </source>
</evidence>
<dbReference type="Gene3D" id="1.20.58.1040">
    <property type="match status" value="1"/>
</dbReference>
<feature type="domain" description="X8" evidence="11">
    <location>
        <begin position="420"/>
        <end position="504"/>
    </location>
</feature>
<dbReference type="EMBL" id="CM016560">
    <property type="protein sequence ID" value="TKV90344.1"/>
    <property type="molecule type" value="Genomic_DNA"/>
</dbReference>
<dbReference type="GO" id="GO:0005886">
    <property type="term" value="C:plasma membrane"/>
    <property type="evidence" value="ECO:0007669"/>
    <property type="project" value="UniProtKB-SubCell"/>
</dbReference>
<keyword evidence="3" id="KW-0449">Lipoprotein</keyword>
<dbReference type="Gramene" id="TKV90344">
    <property type="protein sequence ID" value="TKV90344"/>
    <property type="gene ID" value="SEVIR_9G022300v2"/>
</dbReference>
<evidence type="ECO:0000256" key="4">
    <source>
        <dbReference type="ARBA" id="ARBA00022729"/>
    </source>
</evidence>
<evidence type="ECO:0000256" key="8">
    <source>
        <dbReference type="SAM" id="MobiDB-lite"/>
    </source>
</evidence>
<evidence type="ECO:0000259" key="11">
    <source>
        <dbReference type="SMART" id="SM00768"/>
    </source>
</evidence>
<keyword evidence="4 10" id="KW-0732">Signal</keyword>
<name>A0A4U6SQI2_SETVI</name>
<evidence type="ECO:0000256" key="5">
    <source>
        <dbReference type="ARBA" id="ARBA00023136"/>
    </source>
</evidence>
<reference evidence="12" key="1">
    <citation type="submission" date="2019-03" db="EMBL/GenBank/DDBJ databases">
        <title>WGS assembly of Setaria viridis.</title>
        <authorList>
            <person name="Huang P."/>
            <person name="Jenkins J."/>
            <person name="Grimwood J."/>
            <person name="Barry K."/>
            <person name="Healey A."/>
            <person name="Mamidi S."/>
            <person name="Sreedasyam A."/>
            <person name="Shu S."/>
            <person name="Feldman M."/>
            <person name="Wu J."/>
            <person name="Yu Y."/>
            <person name="Chen C."/>
            <person name="Johnson J."/>
            <person name="Rokhsar D."/>
            <person name="Baxter I."/>
            <person name="Schmutz J."/>
            <person name="Brutnell T."/>
            <person name="Kellogg E."/>
        </authorList>
    </citation>
    <scope>NUCLEOTIDE SEQUENCE [LARGE SCALE GENOMIC DNA]</scope>
</reference>
<evidence type="ECO:0000256" key="6">
    <source>
        <dbReference type="ARBA" id="ARBA00023157"/>
    </source>
</evidence>
<evidence type="ECO:0000256" key="10">
    <source>
        <dbReference type="SAM" id="SignalP"/>
    </source>
</evidence>
<evidence type="ECO:0000256" key="2">
    <source>
        <dbReference type="ARBA" id="ARBA00022475"/>
    </source>
</evidence>
<evidence type="ECO:0000313" key="12">
    <source>
        <dbReference type="EMBL" id="TKV90344.1"/>
    </source>
</evidence>
<feature type="chain" id="PRO_5020704620" description="X8 domain-containing protein" evidence="10">
    <location>
        <begin position="27"/>
        <end position="604"/>
    </location>
</feature>
<dbReference type="InterPro" id="IPR012946">
    <property type="entry name" value="X8"/>
</dbReference>
<dbReference type="GO" id="GO:0009506">
    <property type="term" value="C:plasmodesma"/>
    <property type="evidence" value="ECO:0007669"/>
    <property type="project" value="UniProtKB-ARBA"/>
</dbReference>
<protein>
    <recommendedName>
        <fullName evidence="11">X8 domain-containing protein</fullName>
    </recommendedName>
</protein>
<dbReference type="PANTHER" id="PTHR31044:SF49">
    <property type="entry name" value="EXPRESSED PROTEIN"/>
    <property type="match status" value="1"/>
</dbReference>
<feature type="compositionally biased region" description="Low complexity" evidence="8">
    <location>
        <begin position="258"/>
        <end position="268"/>
    </location>
</feature>
<evidence type="ECO:0000256" key="7">
    <source>
        <dbReference type="ARBA" id="ARBA00023180"/>
    </source>
</evidence>
<feature type="signal peptide" evidence="10">
    <location>
        <begin position="1"/>
        <end position="26"/>
    </location>
</feature>
<dbReference type="GO" id="GO:0098552">
    <property type="term" value="C:side of membrane"/>
    <property type="evidence" value="ECO:0007669"/>
    <property type="project" value="UniProtKB-KW"/>
</dbReference>
<keyword evidence="9" id="KW-0812">Transmembrane</keyword>
<comment type="subcellular location">
    <subcellularLocation>
        <location evidence="1">Cell membrane</location>
        <topology evidence="1">Lipid-anchor</topology>
        <topology evidence="1">GPI-anchor</topology>
    </subcellularLocation>
</comment>
<dbReference type="FunFam" id="1.20.58.1040:FF:000001">
    <property type="entry name" value="Glucan endo-1,3-beta-glucosidase 4"/>
    <property type="match status" value="1"/>
</dbReference>
<dbReference type="Proteomes" id="UP000298652">
    <property type="component" value="Chromosome 9"/>
</dbReference>
<dbReference type="SMART" id="SM00768">
    <property type="entry name" value="X8"/>
    <property type="match status" value="1"/>
</dbReference>
<dbReference type="Pfam" id="PF07983">
    <property type="entry name" value="X8"/>
    <property type="match status" value="1"/>
</dbReference>
<evidence type="ECO:0000313" key="13">
    <source>
        <dbReference type="Proteomes" id="UP000298652"/>
    </source>
</evidence>
<dbReference type="AlphaFoldDB" id="A0A4U6SQI2"/>
<accession>A0A4U6SQI2</accession>
<sequence length="604" mass="62522">MAATLPLALTFFFCCILLLETICCSGAFVELSYDSTQVKIPSSSVITECRVMVTEKQHAYLFLKPFECRPKSCRPEHVAGSFVNEVLDPNRQLNISNIVVTATERKLGRLRRTLQSIHASLGAAGLAQSVRVSPELMLSSLRIMAKDRAHKKQWSKIRESVRRSGSFVQVKIEAEANSELAVAAEIQEAVADVAALLGSDAGVVLHLKSRAAPSAVAMAKLVGDISREKRLLGVLVDVSSPRRELGEARATAHDEFSPVTNPAATPVTNPVTVPATNPVSNPMSPGFVTVPSTNPGDNGFSTNPNLPPLYPEPTTPATMPDPTTMPPSMVPTPFTSPVTAPTMPGPVTNPAAPVTNPATTPTQFPGTSPVTNPVTTYPYPQQGGAAGAGGMPTAPVYQPPATMPGTVQPSAPAVAGAGQTWCVAKTGLTDLAMQDGIDYACGMGGADCSAIQPMGSCYNPNTLQAHASYAFNSYFQKNPSPASCDFGGAGMLVNVNPSSGTCMYQTSSSGFGAGYSPGATGTVPTGYTPGMSGAVPTGYSPGWQGGVGGGSGSTVLNANNPGGNSMYGGSDNPTGLTAGAAPLSCGWVLCLIWMVTFAFVKEKV</sequence>
<dbReference type="InterPro" id="IPR044788">
    <property type="entry name" value="X8_dom_prot"/>
</dbReference>
<evidence type="ECO:0000256" key="9">
    <source>
        <dbReference type="SAM" id="Phobius"/>
    </source>
</evidence>
<gene>
    <name evidence="12" type="ORF">SEVIR_9G022300v2</name>
</gene>
<keyword evidence="6" id="KW-1015">Disulfide bond</keyword>
<dbReference type="PANTHER" id="PTHR31044">
    <property type="entry name" value="BETA-1,3 GLUCANASE"/>
    <property type="match status" value="1"/>
</dbReference>
<keyword evidence="2" id="KW-1003">Cell membrane</keyword>
<keyword evidence="13" id="KW-1185">Reference proteome</keyword>
<feature type="transmembrane region" description="Helical" evidence="9">
    <location>
        <begin position="580"/>
        <end position="600"/>
    </location>
</feature>
<keyword evidence="7" id="KW-0325">Glycoprotein</keyword>
<dbReference type="OMA" id="FMNPVTA"/>
<evidence type="ECO:0000256" key="1">
    <source>
        <dbReference type="ARBA" id="ARBA00004609"/>
    </source>
</evidence>
<feature type="region of interest" description="Disordered" evidence="8">
    <location>
        <begin position="249"/>
        <end position="268"/>
    </location>
</feature>
<keyword evidence="9" id="KW-1133">Transmembrane helix</keyword>
<proteinExistence type="predicted"/>
<organism evidence="12 13">
    <name type="scientific">Setaria viridis</name>
    <name type="common">Green bristlegrass</name>
    <name type="synonym">Setaria italica subsp. viridis</name>
    <dbReference type="NCBI Taxonomy" id="4556"/>
    <lineage>
        <taxon>Eukaryota</taxon>
        <taxon>Viridiplantae</taxon>
        <taxon>Streptophyta</taxon>
        <taxon>Embryophyta</taxon>
        <taxon>Tracheophyta</taxon>
        <taxon>Spermatophyta</taxon>
        <taxon>Magnoliopsida</taxon>
        <taxon>Liliopsida</taxon>
        <taxon>Poales</taxon>
        <taxon>Poaceae</taxon>
        <taxon>PACMAD clade</taxon>
        <taxon>Panicoideae</taxon>
        <taxon>Panicodae</taxon>
        <taxon>Paniceae</taxon>
        <taxon>Cenchrinae</taxon>
        <taxon>Setaria</taxon>
    </lineage>
</organism>
<keyword evidence="3" id="KW-0336">GPI-anchor</keyword>
<keyword evidence="5 9" id="KW-0472">Membrane</keyword>